<dbReference type="Pfam" id="PF00400">
    <property type="entry name" value="WD40"/>
    <property type="match status" value="1"/>
</dbReference>
<dbReference type="SUPFAM" id="SSF50978">
    <property type="entry name" value="WD40 repeat-like"/>
    <property type="match status" value="1"/>
</dbReference>
<dbReference type="PROSITE" id="PS50294">
    <property type="entry name" value="WD_REPEATS_REGION"/>
    <property type="match status" value="1"/>
</dbReference>
<dbReference type="PANTHER" id="PTHR44675">
    <property type="entry name" value="PAK1 INTERACTING PROTEIN 1"/>
    <property type="match status" value="1"/>
</dbReference>
<feature type="repeat" description="WD" evidence="1">
    <location>
        <begin position="138"/>
        <end position="179"/>
    </location>
</feature>
<protein>
    <submittedName>
        <fullName evidence="2">Uncharacterized protein</fullName>
    </submittedName>
</protein>
<organism evidence="2 3">
    <name type="scientific">Theileria orientalis</name>
    <dbReference type="NCBI Taxonomy" id="68886"/>
    <lineage>
        <taxon>Eukaryota</taxon>
        <taxon>Sar</taxon>
        <taxon>Alveolata</taxon>
        <taxon>Apicomplexa</taxon>
        <taxon>Aconoidasida</taxon>
        <taxon>Piroplasmida</taxon>
        <taxon>Theileriidae</taxon>
        <taxon>Theileria</taxon>
    </lineage>
</organism>
<gene>
    <name evidence="2" type="ORF">MACJ_001157</name>
</gene>
<dbReference type="Gene3D" id="2.130.10.10">
    <property type="entry name" value="YVTN repeat-like/Quinoprotein amine dehydrogenase"/>
    <property type="match status" value="1"/>
</dbReference>
<sequence length="307" mass="34261">MLIICGGHEGVLLGLELNLDKFTKIETEINRTKSKESPNYEQSDVVDATQCFRVLCSQGSIKCMSLSNNILVCGGSDETVQVYNIEKKRKHGEIMLSEGYITATSVYGGTNRGFILVGNEHGDISMFATRDLSFSKSFKAHKKEITGLSVHPEGKTFISTGEDRYLRLWDLVSKTCVFNTKLDIIPISVEWSKGTKYLLASERQVLSCSAEDDDFETIATEDKVTSSCWSGEYIVLGFKSGQVSVYKEALVATEKVHKKRVKSISSKHGYILTGDSDGIVLCFQLKEDKLKLIWKYNIGFRLNVLVC</sequence>
<dbReference type="PANTHER" id="PTHR44675:SF1">
    <property type="entry name" value="P21-ACTIVATED PROTEIN KINASE-INTERACTING PROTEIN 1"/>
    <property type="match status" value="1"/>
</dbReference>
<keyword evidence="1" id="KW-0853">WD repeat</keyword>
<dbReference type="InterPro" id="IPR036322">
    <property type="entry name" value="WD40_repeat_dom_sf"/>
</dbReference>
<dbReference type="OrthoDB" id="308449at2759"/>
<evidence type="ECO:0000313" key="2">
    <source>
        <dbReference type="EMBL" id="UKJ90226.2"/>
    </source>
</evidence>
<proteinExistence type="predicted"/>
<dbReference type="EMBL" id="CP056068">
    <property type="protein sequence ID" value="UKJ90226.2"/>
    <property type="molecule type" value="Genomic_DNA"/>
</dbReference>
<dbReference type="SMART" id="SM00320">
    <property type="entry name" value="WD40"/>
    <property type="match status" value="3"/>
</dbReference>
<accession>A0A976QRA9</accession>
<evidence type="ECO:0000313" key="3">
    <source>
        <dbReference type="Proteomes" id="UP000244803"/>
    </source>
</evidence>
<dbReference type="PROSITE" id="PS50082">
    <property type="entry name" value="WD_REPEATS_2"/>
    <property type="match status" value="1"/>
</dbReference>
<name>A0A976QRA9_THEOR</name>
<reference evidence="2" key="1">
    <citation type="submission" date="2022-07" db="EMBL/GenBank/DDBJ databases">
        <title>Evaluation of T. orientalis genome assembly methods using nanopore sequencing and analysis of variation between genomes.</title>
        <authorList>
            <person name="Yam J."/>
            <person name="Micallef M.L."/>
            <person name="Liu M."/>
            <person name="Djordjevic S.P."/>
            <person name="Bogema D.R."/>
            <person name="Jenkins C."/>
        </authorList>
    </citation>
    <scope>NUCLEOTIDE SEQUENCE</scope>
    <source>
        <strain evidence="2">Fish Creek</strain>
    </source>
</reference>
<dbReference type="InterPro" id="IPR051959">
    <property type="entry name" value="PAK1-Kinase_Regulator"/>
</dbReference>
<dbReference type="InterPro" id="IPR001680">
    <property type="entry name" value="WD40_rpt"/>
</dbReference>
<evidence type="ECO:0000256" key="1">
    <source>
        <dbReference type="PROSITE-ProRule" id="PRU00221"/>
    </source>
</evidence>
<dbReference type="InterPro" id="IPR015943">
    <property type="entry name" value="WD40/YVTN_repeat-like_dom_sf"/>
</dbReference>
<dbReference type="AlphaFoldDB" id="A0A976QRA9"/>
<dbReference type="Proteomes" id="UP000244803">
    <property type="component" value="Chromosome 2"/>
</dbReference>